<sequence>MQGLSAVTGVVPSMRSGVHDADAVAFLTPKRVAWVILDGRPWTPAERTHALSAIAAHLGQA</sequence>
<reference evidence="2" key="1">
    <citation type="journal article" date="2019" name="Int. J. Syst. Evol. Microbiol.">
        <title>The Global Catalogue of Microorganisms (GCM) 10K type strain sequencing project: providing services to taxonomists for standard genome sequencing and annotation.</title>
        <authorList>
            <consortium name="The Broad Institute Genomics Platform"/>
            <consortium name="The Broad Institute Genome Sequencing Center for Infectious Disease"/>
            <person name="Wu L."/>
            <person name="Ma J."/>
        </authorList>
    </citation>
    <scope>NUCLEOTIDE SEQUENCE [LARGE SCALE GENOMIC DNA]</scope>
    <source>
        <strain evidence="2">JCM 17125</strain>
    </source>
</reference>
<dbReference type="EMBL" id="BAABDC010000004">
    <property type="protein sequence ID" value="GAA3709502.1"/>
    <property type="molecule type" value="Genomic_DNA"/>
</dbReference>
<accession>A0ABP7DUY0</accession>
<proteinExistence type="predicted"/>
<organism evidence="1 2">
    <name type="scientific">Terrabacter ginsenosidimutans</name>
    <dbReference type="NCBI Taxonomy" id="490575"/>
    <lineage>
        <taxon>Bacteria</taxon>
        <taxon>Bacillati</taxon>
        <taxon>Actinomycetota</taxon>
        <taxon>Actinomycetes</taxon>
        <taxon>Micrococcales</taxon>
        <taxon>Intrasporangiaceae</taxon>
        <taxon>Terrabacter</taxon>
    </lineage>
</organism>
<gene>
    <name evidence="1" type="ORF">GCM10022399_27860</name>
</gene>
<dbReference type="Proteomes" id="UP001501468">
    <property type="component" value="Unassembled WGS sequence"/>
</dbReference>
<keyword evidence="2" id="KW-1185">Reference proteome</keyword>
<protein>
    <submittedName>
        <fullName evidence="1">Uncharacterized protein</fullName>
    </submittedName>
</protein>
<dbReference type="RefSeq" id="WP_344947541.1">
    <property type="nucleotide sequence ID" value="NZ_BAABDC010000004.1"/>
</dbReference>
<name>A0ABP7DUY0_9MICO</name>
<comment type="caution">
    <text evidence="1">The sequence shown here is derived from an EMBL/GenBank/DDBJ whole genome shotgun (WGS) entry which is preliminary data.</text>
</comment>
<evidence type="ECO:0000313" key="1">
    <source>
        <dbReference type="EMBL" id="GAA3709502.1"/>
    </source>
</evidence>
<evidence type="ECO:0000313" key="2">
    <source>
        <dbReference type="Proteomes" id="UP001501468"/>
    </source>
</evidence>